<evidence type="ECO:0000313" key="2">
    <source>
        <dbReference type="EMBL" id="KAK7446642.1"/>
    </source>
</evidence>
<name>A0ABR1J0F4_9AGAR</name>
<keyword evidence="1" id="KW-0472">Membrane</keyword>
<keyword evidence="3" id="KW-1185">Reference proteome</keyword>
<feature type="transmembrane region" description="Helical" evidence="1">
    <location>
        <begin position="229"/>
        <end position="246"/>
    </location>
</feature>
<dbReference type="Proteomes" id="UP001498398">
    <property type="component" value="Unassembled WGS sequence"/>
</dbReference>
<feature type="transmembrane region" description="Helical" evidence="1">
    <location>
        <begin position="43"/>
        <end position="67"/>
    </location>
</feature>
<protein>
    <recommendedName>
        <fullName evidence="4">DUF1275 domain protein</fullName>
    </recommendedName>
</protein>
<keyword evidence="1" id="KW-0812">Transmembrane</keyword>
<feature type="transmembrane region" description="Helical" evidence="1">
    <location>
        <begin position="130"/>
        <end position="151"/>
    </location>
</feature>
<comment type="caution">
    <text evidence="2">The sequence shown here is derived from an EMBL/GenBank/DDBJ whole genome shotgun (WGS) entry which is preliminary data.</text>
</comment>
<evidence type="ECO:0000256" key="1">
    <source>
        <dbReference type="SAM" id="Phobius"/>
    </source>
</evidence>
<dbReference type="EMBL" id="JBANRG010000043">
    <property type="protein sequence ID" value="KAK7446642.1"/>
    <property type="molecule type" value="Genomic_DNA"/>
</dbReference>
<organism evidence="2 3">
    <name type="scientific">Marasmiellus scandens</name>
    <dbReference type="NCBI Taxonomy" id="2682957"/>
    <lineage>
        <taxon>Eukaryota</taxon>
        <taxon>Fungi</taxon>
        <taxon>Dikarya</taxon>
        <taxon>Basidiomycota</taxon>
        <taxon>Agaricomycotina</taxon>
        <taxon>Agaricomycetes</taxon>
        <taxon>Agaricomycetidae</taxon>
        <taxon>Agaricales</taxon>
        <taxon>Marasmiineae</taxon>
        <taxon>Omphalotaceae</taxon>
        <taxon>Marasmiellus</taxon>
    </lineage>
</organism>
<proteinExistence type="predicted"/>
<sequence length="282" mass="30721">MDGFKRLPDENVEEGGIFAELKKHSYWSYLMTEVDPEWCTAPLAAYCFMTGFIDAISFSAIFVWCGFQTGNFAQLALAIARLMETPNANGAIKDNSFHAADRQAITSLLTFNVGAFLGRIGDRIGCHVRLWLVLGTFIQTLFTMAAAITVWQSGSLSIAGDRGNPSWTNALSYVALAFMSASLGLQGIMGKKLNTQFTTTVVVTTVWVELVTDPNLFKRKRVKTRDHKLIAASSLFIGAFFSRALLAQVGAGGALGLATGSRLLLTFSWLFVPPKPLKSGEK</sequence>
<accession>A0ABR1J0F4</accession>
<dbReference type="Pfam" id="PF06912">
    <property type="entry name" value="DUF1275"/>
    <property type="match status" value="1"/>
</dbReference>
<feature type="transmembrane region" description="Helical" evidence="1">
    <location>
        <begin position="171"/>
        <end position="189"/>
    </location>
</feature>
<gene>
    <name evidence="2" type="ORF">VKT23_014336</name>
</gene>
<dbReference type="InterPro" id="IPR010699">
    <property type="entry name" value="DUF1275"/>
</dbReference>
<dbReference type="PANTHER" id="PTHR37488">
    <property type="entry name" value="DUF1275 DOMAIN-CONTAINING PROTEIN"/>
    <property type="match status" value="1"/>
</dbReference>
<feature type="transmembrane region" description="Helical" evidence="1">
    <location>
        <begin position="252"/>
        <end position="272"/>
    </location>
</feature>
<keyword evidence="1" id="KW-1133">Transmembrane helix</keyword>
<evidence type="ECO:0008006" key="4">
    <source>
        <dbReference type="Google" id="ProtNLM"/>
    </source>
</evidence>
<dbReference type="PANTHER" id="PTHR37488:SF2">
    <property type="entry name" value="DUF1275 DOMAIN-CONTAINING PROTEIN"/>
    <property type="match status" value="1"/>
</dbReference>
<evidence type="ECO:0000313" key="3">
    <source>
        <dbReference type="Proteomes" id="UP001498398"/>
    </source>
</evidence>
<reference evidence="2 3" key="1">
    <citation type="submission" date="2024-01" db="EMBL/GenBank/DDBJ databases">
        <title>A draft genome for the cacao thread blight pathogen Marasmiellus scandens.</title>
        <authorList>
            <person name="Baruah I.K."/>
            <person name="Leung J."/>
            <person name="Bukari Y."/>
            <person name="Amoako-Attah I."/>
            <person name="Meinhardt L.W."/>
            <person name="Bailey B.A."/>
            <person name="Cohen S.P."/>
        </authorList>
    </citation>
    <scope>NUCLEOTIDE SEQUENCE [LARGE SCALE GENOMIC DNA]</scope>
    <source>
        <strain evidence="2 3">GH-19</strain>
    </source>
</reference>